<name>A0A1Q9C6K9_SYMMI</name>
<dbReference type="AlphaFoldDB" id="A0A1Q9C6K9"/>
<comment type="caution">
    <text evidence="1">The sequence shown here is derived from an EMBL/GenBank/DDBJ whole genome shotgun (WGS) entry which is preliminary data.</text>
</comment>
<protein>
    <submittedName>
        <fullName evidence="1">Kanamycin B dioxygenase</fullName>
    </submittedName>
</protein>
<dbReference type="OrthoDB" id="9987609at2759"/>
<dbReference type="Proteomes" id="UP000186817">
    <property type="component" value="Unassembled WGS sequence"/>
</dbReference>
<dbReference type="PANTHER" id="PTHR37563:SF2">
    <property type="entry name" value="PHYTANOYL-COA DIOXYGENASE FAMILY PROTEIN (AFU_ORTHOLOGUE AFUA_2G03330)"/>
    <property type="match status" value="1"/>
</dbReference>
<dbReference type="SUPFAM" id="SSF51197">
    <property type="entry name" value="Clavaminate synthase-like"/>
    <property type="match status" value="1"/>
</dbReference>
<keyword evidence="1" id="KW-0560">Oxidoreductase</keyword>
<proteinExistence type="predicted"/>
<sequence>MEVAAPRPSPGLIWTASACRPAGRLFEARTADEAVCRVRRFGIAVLRAVLPVSLVSMWHAECLQVLRNLQGPPNRGKGIIGHPIVDASLAELLGADYAAYQLAVDVPYQGSEHQPLHSDVVRAVDAGLDVEPPSMISVNFPLVDIHEENGPLEILPGSQEVSLTAAPALLAKRHLRRVLLSRGDIVLRDLRTLHRGSPNRCSQPRPLAVWGFAKASAISGHLRGGRRTGTGGAFASRISIPEEVEAALEARKMQVAGLFMAAPHPAFDPFVKATAAKRSGWIS</sequence>
<dbReference type="GO" id="GO:0051213">
    <property type="term" value="F:dioxygenase activity"/>
    <property type="evidence" value="ECO:0007669"/>
    <property type="project" value="UniProtKB-KW"/>
</dbReference>
<dbReference type="Gene3D" id="2.60.120.620">
    <property type="entry name" value="q2cbj1_9rhob like domain"/>
    <property type="match status" value="1"/>
</dbReference>
<dbReference type="Pfam" id="PF05721">
    <property type="entry name" value="PhyH"/>
    <property type="match status" value="1"/>
</dbReference>
<keyword evidence="2" id="KW-1185">Reference proteome</keyword>
<gene>
    <name evidence="1" type="primary">kanJ</name>
    <name evidence="1" type="ORF">AK812_SmicGene41252</name>
</gene>
<accession>A0A1Q9C6K9</accession>
<dbReference type="InterPro" id="IPR008775">
    <property type="entry name" value="Phytyl_CoA_dOase-like"/>
</dbReference>
<keyword evidence="1" id="KW-0223">Dioxygenase</keyword>
<dbReference type="InterPro" id="IPR051961">
    <property type="entry name" value="Fungal_Metabolite_Diox"/>
</dbReference>
<evidence type="ECO:0000313" key="1">
    <source>
        <dbReference type="EMBL" id="OLP78560.1"/>
    </source>
</evidence>
<organism evidence="1 2">
    <name type="scientific">Symbiodinium microadriaticum</name>
    <name type="common">Dinoflagellate</name>
    <name type="synonym">Zooxanthella microadriatica</name>
    <dbReference type="NCBI Taxonomy" id="2951"/>
    <lineage>
        <taxon>Eukaryota</taxon>
        <taxon>Sar</taxon>
        <taxon>Alveolata</taxon>
        <taxon>Dinophyceae</taxon>
        <taxon>Suessiales</taxon>
        <taxon>Symbiodiniaceae</taxon>
        <taxon>Symbiodinium</taxon>
    </lineage>
</organism>
<evidence type="ECO:0000313" key="2">
    <source>
        <dbReference type="Proteomes" id="UP000186817"/>
    </source>
</evidence>
<dbReference type="PROSITE" id="PS51257">
    <property type="entry name" value="PROKAR_LIPOPROTEIN"/>
    <property type="match status" value="1"/>
</dbReference>
<reference evidence="1 2" key="1">
    <citation type="submission" date="2016-02" db="EMBL/GenBank/DDBJ databases">
        <title>Genome analysis of coral dinoflagellate symbionts highlights evolutionary adaptations to a symbiotic lifestyle.</title>
        <authorList>
            <person name="Aranda M."/>
            <person name="Li Y."/>
            <person name="Liew Y.J."/>
            <person name="Baumgarten S."/>
            <person name="Simakov O."/>
            <person name="Wilson M."/>
            <person name="Piel J."/>
            <person name="Ashoor H."/>
            <person name="Bougouffa S."/>
            <person name="Bajic V.B."/>
            <person name="Ryu T."/>
            <person name="Ravasi T."/>
            <person name="Bayer T."/>
            <person name="Micklem G."/>
            <person name="Kim H."/>
            <person name="Bhak J."/>
            <person name="Lajeunesse T.C."/>
            <person name="Voolstra C.R."/>
        </authorList>
    </citation>
    <scope>NUCLEOTIDE SEQUENCE [LARGE SCALE GENOMIC DNA]</scope>
    <source>
        <strain evidence="1 2">CCMP2467</strain>
    </source>
</reference>
<dbReference type="EMBL" id="LSRX01001595">
    <property type="protein sequence ID" value="OLP78560.1"/>
    <property type="molecule type" value="Genomic_DNA"/>
</dbReference>
<dbReference type="PANTHER" id="PTHR37563">
    <property type="entry name" value="PHYTANOYL-COA DIOXYGENASE FAMILY PROTEIN (AFU_ORTHOLOGUE AFUA_2G03330)"/>
    <property type="match status" value="1"/>
</dbReference>